<dbReference type="OrthoDB" id="205623at2759"/>
<evidence type="ECO:0000256" key="1">
    <source>
        <dbReference type="ARBA" id="ARBA00005771"/>
    </source>
</evidence>
<protein>
    <recommendedName>
        <fullName evidence="3">Sulfotransferase domain-containing protein</fullName>
    </recommendedName>
</protein>
<organism evidence="4 5">
    <name type="scientific">Cloeon dipterum</name>
    <dbReference type="NCBI Taxonomy" id="197152"/>
    <lineage>
        <taxon>Eukaryota</taxon>
        <taxon>Metazoa</taxon>
        <taxon>Ecdysozoa</taxon>
        <taxon>Arthropoda</taxon>
        <taxon>Hexapoda</taxon>
        <taxon>Insecta</taxon>
        <taxon>Pterygota</taxon>
        <taxon>Palaeoptera</taxon>
        <taxon>Ephemeroptera</taxon>
        <taxon>Pisciforma</taxon>
        <taxon>Baetidae</taxon>
        <taxon>Cloeon</taxon>
    </lineage>
</organism>
<comment type="caution">
    <text evidence="4">The sequence shown here is derived from an EMBL/GenBank/DDBJ whole genome shotgun (WGS) entry which is preliminary data.</text>
</comment>
<dbReference type="SUPFAM" id="SSF52540">
    <property type="entry name" value="P-loop containing nucleoside triphosphate hydrolases"/>
    <property type="match status" value="1"/>
</dbReference>
<comment type="similarity">
    <text evidence="1">Belongs to the sulfotransferase 1 family.</text>
</comment>
<dbReference type="InterPro" id="IPR027417">
    <property type="entry name" value="P-loop_NTPase"/>
</dbReference>
<dbReference type="Pfam" id="PF00685">
    <property type="entry name" value="Sulfotransfer_1"/>
    <property type="match status" value="1"/>
</dbReference>
<gene>
    <name evidence="4" type="ORF">CLODIP_2_CD08028</name>
</gene>
<feature type="domain" description="Sulfotransferase" evidence="3">
    <location>
        <begin position="54"/>
        <end position="221"/>
    </location>
</feature>
<dbReference type="Gene3D" id="3.40.50.300">
    <property type="entry name" value="P-loop containing nucleotide triphosphate hydrolases"/>
    <property type="match status" value="1"/>
</dbReference>
<dbReference type="AlphaFoldDB" id="A0A8S1BVL9"/>
<reference evidence="4 5" key="1">
    <citation type="submission" date="2020-04" db="EMBL/GenBank/DDBJ databases">
        <authorList>
            <person name="Alioto T."/>
            <person name="Alioto T."/>
            <person name="Gomez Garrido J."/>
        </authorList>
    </citation>
    <scope>NUCLEOTIDE SEQUENCE [LARGE SCALE GENOMIC DNA]</scope>
</reference>
<keyword evidence="5" id="KW-1185">Reference proteome</keyword>
<dbReference type="GO" id="GO:0008146">
    <property type="term" value="F:sulfotransferase activity"/>
    <property type="evidence" value="ECO:0007669"/>
    <property type="project" value="InterPro"/>
</dbReference>
<sequence>MDLKYSKVEGELGRKVDDLFGDDSALMEVQPGNILVPPKFQKFADRLLNMEVRPDDVWLVAYPRTGSSWTQEMIWCIGNDLNFQRASKLIYLRAPVFEFTSMFSKDSSGITSLIGETIDLVERMPSPRFIKSYLPRELLPRQLEVVKPKIIYVYRDPKEVAPSYYDFCRLVHDLDGPFEDFCELFLNSKVPMGPFWKHVLGFWKMRDEPNVLFLRYEDIAKVDIELKIVKAIRKKMIFSLKLSTIFIQY</sequence>
<proteinExistence type="inferred from homology"/>
<keyword evidence="2" id="KW-0808">Transferase</keyword>
<evidence type="ECO:0000313" key="5">
    <source>
        <dbReference type="Proteomes" id="UP000494165"/>
    </source>
</evidence>
<name>A0A8S1BVL9_9INSE</name>
<evidence type="ECO:0000256" key="2">
    <source>
        <dbReference type="ARBA" id="ARBA00022679"/>
    </source>
</evidence>
<dbReference type="InterPro" id="IPR000863">
    <property type="entry name" value="Sulfotransferase_dom"/>
</dbReference>
<dbReference type="PANTHER" id="PTHR11783">
    <property type="entry name" value="SULFOTRANSFERASE SULT"/>
    <property type="match status" value="1"/>
</dbReference>
<evidence type="ECO:0000259" key="3">
    <source>
        <dbReference type="Pfam" id="PF00685"/>
    </source>
</evidence>
<accession>A0A8S1BVL9</accession>
<dbReference type="Proteomes" id="UP000494165">
    <property type="component" value="Unassembled WGS sequence"/>
</dbReference>
<dbReference type="EMBL" id="CADEPI010000002">
    <property type="protein sequence ID" value="CAB3359859.1"/>
    <property type="molecule type" value="Genomic_DNA"/>
</dbReference>
<evidence type="ECO:0000313" key="4">
    <source>
        <dbReference type="EMBL" id="CAB3359859.1"/>
    </source>
</evidence>